<dbReference type="EMBL" id="MU253760">
    <property type="protein sequence ID" value="KAG9247926.1"/>
    <property type="molecule type" value="Genomic_DNA"/>
</dbReference>
<dbReference type="PANTHER" id="PTHR24305:SF180">
    <property type="entry name" value="P450, PUTATIVE (EUROFUNG)-RELATED"/>
    <property type="match status" value="1"/>
</dbReference>
<reference evidence="1" key="1">
    <citation type="journal article" date="2021" name="IMA Fungus">
        <title>Genomic characterization of three marine fungi, including Emericellopsis atlantica sp. nov. with signatures of a generalist lifestyle and marine biomass degradation.</title>
        <authorList>
            <person name="Hagestad O.C."/>
            <person name="Hou L."/>
            <person name="Andersen J.H."/>
            <person name="Hansen E.H."/>
            <person name="Altermark B."/>
            <person name="Li C."/>
            <person name="Kuhnert E."/>
            <person name="Cox R.J."/>
            <person name="Crous P.W."/>
            <person name="Spatafora J.W."/>
            <person name="Lail K."/>
            <person name="Amirebrahimi M."/>
            <person name="Lipzen A."/>
            <person name="Pangilinan J."/>
            <person name="Andreopoulos W."/>
            <person name="Hayes R.D."/>
            <person name="Ng V."/>
            <person name="Grigoriev I.V."/>
            <person name="Jackson S.A."/>
            <person name="Sutton T.D.S."/>
            <person name="Dobson A.D.W."/>
            <person name="Rama T."/>
        </authorList>
    </citation>
    <scope>NUCLEOTIDE SEQUENCE</scope>
    <source>
        <strain evidence="1">TRa3180A</strain>
    </source>
</reference>
<evidence type="ECO:0000313" key="1">
    <source>
        <dbReference type="EMBL" id="KAG9247926.1"/>
    </source>
</evidence>
<dbReference type="PANTHER" id="PTHR24305">
    <property type="entry name" value="CYTOCHROME P450"/>
    <property type="match status" value="1"/>
</dbReference>
<dbReference type="InterPro" id="IPR050121">
    <property type="entry name" value="Cytochrome_P450_monoxygenase"/>
</dbReference>
<dbReference type="Proteomes" id="UP000887226">
    <property type="component" value="Unassembled WGS sequence"/>
</dbReference>
<dbReference type="InterPro" id="IPR036396">
    <property type="entry name" value="Cyt_P450_sf"/>
</dbReference>
<name>A0A9P7Z9W9_9HELO</name>
<keyword evidence="2" id="KW-1185">Reference proteome</keyword>
<dbReference type="AlphaFoldDB" id="A0A9P7Z9W9"/>
<dbReference type="SUPFAM" id="SSF48264">
    <property type="entry name" value="Cytochrome P450"/>
    <property type="match status" value="1"/>
</dbReference>
<proteinExistence type="predicted"/>
<dbReference type="Gene3D" id="1.10.630.10">
    <property type="entry name" value="Cytochrome P450"/>
    <property type="match status" value="1"/>
</dbReference>
<dbReference type="GO" id="GO:0005506">
    <property type="term" value="F:iron ion binding"/>
    <property type="evidence" value="ECO:0007669"/>
    <property type="project" value="InterPro"/>
</dbReference>
<accession>A0A9P7Z9W9</accession>
<sequence length="369" mass="42343">MATNRGLSEYHRQDQRTHLRESSIRVWLLLRAAAALPYWEILLFPLRAFPGPLARGQFSRVNIGWHTEYGSASDTYQVNDVLINGMKVLNIFNTALDDDEFLEMEKLIDETRGLFAFNLDKKFAGKTCVMDEWLSYYVTANISGRHYCFIECHGLIDFWTKSIARIGSKPTRTGVMYAFRVVAEYQQELAVKDQKSGSAGIVNCLMLNILAGGDTTAVNMRAVVYYLSETFLPDLPPPAQWKDIREFPYLDAVVREAIRMNPGIEMVLEHRRFIPGCTKIGINPAVTNQSIEVFGRDAARFNSDRWLKQVGETEKTDNGWFRKMMDVSDLFFGGDNSIYKLFATLYSMLDIKLVDNSCYWKYHDVWFAS</sequence>
<dbReference type="OrthoDB" id="3934656at2759"/>
<dbReference type="GO" id="GO:0004497">
    <property type="term" value="F:monooxygenase activity"/>
    <property type="evidence" value="ECO:0007669"/>
    <property type="project" value="InterPro"/>
</dbReference>
<dbReference type="GO" id="GO:0020037">
    <property type="term" value="F:heme binding"/>
    <property type="evidence" value="ECO:0007669"/>
    <property type="project" value="InterPro"/>
</dbReference>
<comment type="caution">
    <text evidence="1">The sequence shown here is derived from an EMBL/GenBank/DDBJ whole genome shotgun (WGS) entry which is preliminary data.</text>
</comment>
<gene>
    <name evidence="1" type="ORF">BJ878DRAFT_552776</name>
</gene>
<protein>
    <submittedName>
        <fullName evidence="1">Benzoate 4-monooxygenase cytochrome P450</fullName>
    </submittedName>
</protein>
<evidence type="ECO:0000313" key="2">
    <source>
        <dbReference type="Proteomes" id="UP000887226"/>
    </source>
</evidence>
<dbReference type="Pfam" id="PF00067">
    <property type="entry name" value="p450"/>
    <property type="match status" value="1"/>
</dbReference>
<dbReference type="InterPro" id="IPR001128">
    <property type="entry name" value="Cyt_P450"/>
</dbReference>
<dbReference type="GO" id="GO:0016705">
    <property type="term" value="F:oxidoreductase activity, acting on paired donors, with incorporation or reduction of molecular oxygen"/>
    <property type="evidence" value="ECO:0007669"/>
    <property type="project" value="InterPro"/>
</dbReference>
<organism evidence="1 2">
    <name type="scientific">Calycina marina</name>
    <dbReference type="NCBI Taxonomy" id="1763456"/>
    <lineage>
        <taxon>Eukaryota</taxon>
        <taxon>Fungi</taxon>
        <taxon>Dikarya</taxon>
        <taxon>Ascomycota</taxon>
        <taxon>Pezizomycotina</taxon>
        <taxon>Leotiomycetes</taxon>
        <taxon>Helotiales</taxon>
        <taxon>Pezizellaceae</taxon>
        <taxon>Calycina</taxon>
    </lineage>
</organism>